<keyword evidence="2" id="KW-1185">Reference proteome</keyword>
<dbReference type="WBParaSite" id="EVEC_0001331001-mRNA-1">
    <property type="protein sequence ID" value="EVEC_0001331001-mRNA-1"/>
    <property type="gene ID" value="EVEC_0001331001"/>
</dbReference>
<evidence type="ECO:0000313" key="3">
    <source>
        <dbReference type="WBParaSite" id="EVEC_0001331001-mRNA-1"/>
    </source>
</evidence>
<dbReference type="Proteomes" id="UP000274131">
    <property type="component" value="Unassembled WGS sequence"/>
</dbReference>
<organism evidence="3">
    <name type="scientific">Enterobius vermicularis</name>
    <name type="common">Human pinworm</name>
    <dbReference type="NCBI Taxonomy" id="51028"/>
    <lineage>
        <taxon>Eukaryota</taxon>
        <taxon>Metazoa</taxon>
        <taxon>Ecdysozoa</taxon>
        <taxon>Nematoda</taxon>
        <taxon>Chromadorea</taxon>
        <taxon>Rhabditida</taxon>
        <taxon>Spirurina</taxon>
        <taxon>Oxyuridomorpha</taxon>
        <taxon>Oxyuroidea</taxon>
        <taxon>Oxyuridae</taxon>
        <taxon>Enterobius</taxon>
    </lineage>
</organism>
<dbReference type="PANTHER" id="PTHR35017">
    <property type="entry name" value="PROTEIN CBG16223-RELATED"/>
    <property type="match status" value="1"/>
</dbReference>
<proteinExistence type="predicted"/>
<accession>A0A0N4VQK9</accession>
<protein>
    <submittedName>
        <fullName evidence="3">ShKT domain-containing protein</fullName>
    </submittedName>
</protein>
<dbReference type="PANTHER" id="PTHR35017:SF6">
    <property type="entry name" value="SHKT DOMAIN-CONTAINING PROTEIN"/>
    <property type="match status" value="1"/>
</dbReference>
<sequence length="149" mass="16746">MLVFELYDRDMSRVANSSVSNSQNLPCCRDTNSGSACRLMYSQSEIDFKTRCSTEPDFSLVGCCKTCNLLGIPFRERAAKFFTGKNASLHCFDRMSSNFCSKLENSKDIWSSKKWSCDTSQSLIAFRVCRATCGFCNLDWKNAPEANGC</sequence>
<reference evidence="3" key="1">
    <citation type="submission" date="2017-02" db="UniProtKB">
        <authorList>
            <consortium name="WormBaseParasite"/>
        </authorList>
    </citation>
    <scope>IDENTIFICATION</scope>
</reference>
<dbReference type="AlphaFoldDB" id="A0A0N4VQK9"/>
<dbReference type="EMBL" id="UXUI01014721">
    <property type="protein sequence ID" value="VDD97704.1"/>
    <property type="molecule type" value="Genomic_DNA"/>
</dbReference>
<evidence type="ECO:0000313" key="1">
    <source>
        <dbReference type="EMBL" id="VDD97704.1"/>
    </source>
</evidence>
<evidence type="ECO:0000313" key="2">
    <source>
        <dbReference type="Proteomes" id="UP000274131"/>
    </source>
</evidence>
<reference evidence="1 2" key="2">
    <citation type="submission" date="2018-10" db="EMBL/GenBank/DDBJ databases">
        <authorList>
            <consortium name="Pathogen Informatics"/>
        </authorList>
    </citation>
    <scope>NUCLEOTIDE SEQUENCE [LARGE SCALE GENOMIC DNA]</scope>
</reference>
<name>A0A0N4VQK9_ENTVE</name>
<dbReference type="OrthoDB" id="5788267at2759"/>
<gene>
    <name evidence="1" type="ORF">EVEC_LOCUS12455</name>
</gene>